<dbReference type="EMBL" id="CM045768">
    <property type="protein sequence ID" value="KAI7983743.1"/>
    <property type="molecule type" value="Genomic_DNA"/>
</dbReference>
<evidence type="ECO:0000313" key="1">
    <source>
        <dbReference type="EMBL" id="KAI7983743.1"/>
    </source>
</evidence>
<organism evidence="1 2">
    <name type="scientific">Camellia lanceoleosa</name>
    <dbReference type="NCBI Taxonomy" id="1840588"/>
    <lineage>
        <taxon>Eukaryota</taxon>
        <taxon>Viridiplantae</taxon>
        <taxon>Streptophyta</taxon>
        <taxon>Embryophyta</taxon>
        <taxon>Tracheophyta</taxon>
        <taxon>Spermatophyta</taxon>
        <taxon>Magnoliopsida</taxon>
        <taxon>eudicotyledons</taxon>
        <taxon>Gunneridae</taxon>
        <taxon>Pentapetalae</taxon>
        <taxon>asterids</taxon>
        <taxon>Ericales</taxon>
        <taxon>Theaceae</taxon>
        <taxon>Camellia</taxon>
    </lineage>
</organism>
<sequence length="217" mass="24391">MGRLVEARKKEHGRGMKRLVVHQYPTAMWYFITCICVHIGVENGWSSIDERGQSDSSDSRTETGYIECVFHPTYSMEPEEHEPKESTLSCLRIHHNETVDSASVDEHSEVVDDDFAHSLSEEQTGPISSFITRNEKTEIVKTMGHHEIDNYVDALNTIESESETDLDCQTKREVKKSSNLNEEGTQEDGVHGLAVIIRPSTIKLGISPAADLITQTM</sequence>
<proteinExistence type="predicted"/>
<dbReference type="Proteomes" id="UP001060215">
    <property type="component" value="Chromosome 11"/>
</dbReference>
<gene>
    <name evidence="1" type="ORF">LOK49_LG15G01535</name>
</gene>
<accession>A0ACC0F4Q8</accession>
<reference evidence="1 2" key="1">
    <citation type="journal article" date="2022" name="Plant J.">
        <title>Chromosome-level genome of Camellia lanceoleosa provides a valuable resource for understanding genome evolution and self-incompatibility.</title>
        <authorList>
            <person name="Gong W."/>
            <person name="Xiao S."/>
            <person name="Wang L."/>
            <person name="Liao Z."/>
            <person name="Chang Y."/>
            <person name="Mo W."/>
            <person name="Hu G."/>
            <person name="Li W."/>
            <person name="Zhao G."/>
            <person name="Zhu H."/>
            <person name="Hu X."/>
            <person name="Ji K."/>
            <person name="Xiang X."/>
            <person name="Song Q."/>
            <person name="Yuan D."/>
            <person name="Jin S."/>
            <person name="Zhang L."/>
        </authorList>
    </citation>
    <scope>NUCLEOTIDE SEQUENCE [LARGE SCALE GENOMIC DNA]</scope>
    <source>
        <strain evidence="1">SQ_2022a</strain>
    </source>
</reference>
<protein>
    <submittedName>
        <fullName evidence="1">Uncharacterized protein</fullName>
    </submittedName>
</protein>
<evidence type="ECO:0000313" key="2">
    <source>
        <dbReference type="Proteomes" id="UP001060215"/>
    </source>
</evidence>
<keyword evidence="2" id="KW-1185">Reference proteome</keyword>
<comment type="caution">
    <text evidence="1">The sequence shown here is derived from an EMBL/GenBank/DDBJ whole genome shotgun (WGS) entry which is preliminary data.</text>
</comment>
<name>A0ACC0F4Q8_9ERIC</name>